<keyword evidence="4" id="KW-0378">Hydrolase</keyword>
<sequence length="202" mass="23458">MDNIYKIFKNRKSNIIGNFNKASVMILLSGEKDNPNVIFEVRAMGLSHQPGDICLPGGKIEKGESPEKAAVRETMEELNLTRQSIDFIGDMDYVVTPFNFIMFPFVSRLNSQKEIVPNETEVDHIFKVPLKFFIETKPDSYELPVVQKLDEKFPYKLINDGKNYKFRQGKIIDYFYKYENYVIWGFTALIMKRFVDIIVSGD</sequence>
<protein>
    <submittedName>
        <fullName evidence="8">8-oxo-dGTP pyrophosphatase MutT (NUDIX family)</fullName>
    </submittedName>
</protein>
<organism evidence="8 9">
    <name type="scientific">Clostridium algifaecis</name>
    <dbReference type="NCBI Taxonomy" id="1472040"/>
    <lineage>
        <taxon>Bacteria</taxon>
        <taxon>Bacillati</taxon>
        <taxon>Bacillota</taxon>
        <taxon>Clostridia</taxon>
        <taxon>Eubacteriales</taxon>
        <taxon>Clostridiaceae</taxon>
        <taxon>Clostridium</taxon>
    </lineage>
</organism>
<name>A0ABS4KNU8_9CLOT</name>
<dbReference type="CDD" id="cd03426">
    <property type="entry name" value="NUDIX_CoAse_Nudt7"/>
    <property type="match status" value="1"/>
</dbReference>
<keyword evidence="5" id="KW-0460">Magnesium</keyword>
<dbReference type="InterPro" id="IPR045121">
    <property type="entry name" value="CoAse"/>
</dbReference>
<evidence type="ECO:0000313" key="9">
    <source>
        <dbReference type="Proteomes" id="UP001519307"/>
    </source>
</evidence>
<dbReference type="SUPFAM" id="SSF55811">
    <property type="entry name" value="Nudix"/>
    <property type="match status" value="1"/>
</dbReference>
<evidence type="ECO:0000256" key="3">
    <source>
        <dbReference type="ARBA" id="ARBA00022723"/>
    </source>
</evidence>
<comment type="cofactor">
    <cofactor evidence="2">
        <name>Mg(2+)</name>
        <dbReference type="ChEBI" id="CHEBI:18420"/>
    </cofactor>
</comment>
<dbReference type="PROSITE" id="PS00893">
    <property type="entry name" value="NUDIX_BOX"/>
    <property type="match status" value="1"/>
</dbReference>
<keyword evidence="6" id="KW-0464">Manganese</keyword>
<dbReference type="PROSITE" id="PS51462">
    <property type="entry name" value="NUDIX"/>
    <property type="match status" value="1"/>
</dbReference>
<keyword evidence="9" id="KW-1185">Reference proteome</keyword>
<dbReference type="EMBL" id="JAGGLM010000001">
    <property type="protein sequence ID" value="MBP2031710.1"/>
    <property type="molecule type" value="Genomic_DNA"/>
</dbReference>
<feature type="domain" description="Nudix hydrolase" evidence="7">
    <location>
        <begin position="9"/>
        <end position="151"/>
    </location>
</feature>
<keyword evidence="3" id="KW-0479">Metal-binding</keyword>
<dbReference type="InterPro" id="IPR020084">
    <property type="entry name" value="NUDIX_hydrolase_CS"/>
</dbReference>
<dbReference type="InterPro" id="IPR015797">
    <property type="entry name" value="NUDIX_hydrolase-like_dom_sf"/>
</dbReference>
<gene>
    <name evidence="8" type="ORF">J2Z42_000375</name>
</gene>
<dbReference type="Pfam" id="PF00293">
    <property type="entry name" value="NUDIX"/>
    <property type="match status" value="1"/>
</dbReference>
<dbReference type="Proteomes" id="UP001519307">
    <property type="component" value="Unassembled WGS sequence"/>
</dbReference>
<dbReference type="PANTHER" id="PTHR12992:SF11">
    <property type="entry name" value="MITOCHONDRIAL COENZYME A DIPHOSPHATASE NUDT8"/>
    <property type="match status" value="1"/>
</dbReference>
<proteinExistence type="predicted"/>
<dbReference type="RefSeq" id="WP_209700653.1">
    <property type="nucleotide sequence ID" value="NZ_JAGGLM010000001.1"/>
</dbReference>
<evidence type="ECO:0000256" key="4">
    <source>
        <dbReference type="ARBA" id="ARBA00022801"/>
    </source>
</evidence>
<dbReference type="Gene3D" id="3.90.79.10">
    <property type="entry name" value="Nucleoside Triphosphate Pyrophosphohydrolase"/>
    <property type="match status" value="1"/>
</dbReference>
<comment type="caution">
    <text evidence="8">The sequence shown here is derived from an EMBL/GenBank/DDBJ whole genome shotgun (WGS) entry which is preliminary data.</text>
</comment>
<evidence type="ECO:0000256" key="1">
    <source>
        <dbReference type="ARBA" id="ARBA00001936"/>
    </source>
</evidence>
<evidence type="ECO:0000256" key="2">
    <source>
        <dbReference type="ARBA" id="ARBA00001946"/>
    </source>
</evidence>
<evidence type="ECO:0000256" key="6">
    <source>
        <dbReference type="ARBA" id="ARBA00023211"/>
    </source>
</evidence>
<reference evidence="8 9" key="1">
    <citation type="submission" date="2021-03" db="EMBL/GenBank/DDBJ databases">
        <title>Genomic Encyclopedia of Type Strains, Phase IV (KMG-IV): sequencing the most valuable type-strain genomes for metagenomic binning, comparative biology and taxonomic classification.</title>
        <authorList>
            <person name="Goeker M."/>
        </authorList>
    </citation>
    <scope>NUCLEOTIDE SEQUENCE [LARGE SCALE GENOMIC DNA]</scope>
    <source>
        <strain evidence="8 9">DSM 28783</strain>
    </source>
</reference>
<accession>A0ABS4KNU8</accession>
<evidence type="ECO:0000256" key="5">
    <source>
        <dbReference type="ARBA" id="ARBA00022842"/>
    </source>
</evidence>
<comment type="cofactor">
    <cofactor evidence="1">
        <name>Mn(2+)</name>
        <dbReference type="ChEBI" id="CHEBI:29035"/>
    </cofactor>
</comment>
<evidence type="ECO:0000313" key="8">
    <source>
        <dbReference type="EMBL" id="MBP2031710.1"/>
    </source>
</evidence>
<dbReference type="PANTHER" id="PTHR12992">
    <property type="entry name" value="NUDIX HYDROLASE"/>
    <property type="match status" value="1"/>
</dbReference>
<evidence type="ECO:0000259" key="7">
    <source>
        <dbReference type="PROSITE" id="PS51462"/>
    </source>
</evidence>
<dbReference type="InterPro" id="IPR000086">
    <property type="entry name" value="NUDIX_hydrolase_dom"/>
</dbReference>